<accession>A0ACC3TLX8</accession>
<gene>
    <name evidence="1" type="ORF">V1517DRAFT_325173</name>
</gene>
<protein>
    <submittedName>
        <fullName evidence="1">Uncharacterized protein</fullName>
    </submittedName>
</protein>
<reference evidence="2" key="1">
    <citation type="journal article" date="2024" name="Front. Bioeng. Biotechnol.">
        <title>Genome-scale model development and genomic sequencing of the oleaginous clade Lipomyces.</title>
        <authorList>
            <person name="Czajka J.J."/>
            <person name="Han Y."/>
            <person name="Kim J."/>
            <person name="Mondo S.J."/>
            <person name="Hofstad B.A."/>
            <person name="Robles A."/>
            <person name="Haridas S."/>
            <person name="Riley R."/>
            <person name="LaButti K."/>
            <person name="Pangilinan J."/>
            <person name="Andreopoulos W."/>
            <person name="Lipzen A."/>
            <person name="Yan J."/>
            <person name="Wang M."/>
            <person name="Ng V."/>
            <person name="Grigoriev I.V."/>
            <person name="Spatafora J.W."/>
            <person name="Magnuson J.K."/>
            <person name="Baker S.E."/>
            <person name="Pomraning K.R."/>
        </authorList>
    </citation>
    <scope>NUCLEOTIDE SEQUENCE [LARGE SCALE GENOMIC DNA]</scope>
    <source>
        <strain evidence="2">CBS 10300</strain>
    </source>
</reference>
<keyword evidence="2" id="KW-1185">Reference proteome</keyword>
<organism evidence="1 2">
    <name type="scientific">Lipomyces orientalis</name>
    <dbReference type="NCBI Taxonomy" id="1233043"/>
    <lineage>
        <taxon>Eukaryota</taxon>
        <taxon>Fungi</taxon>
        <taxon>Dikarya</taxon>
        <taxon>Ascomycota</taxon>
        <taxon>Saccharomycotina</taxon>
        <taxon>Lipomycetes</taxon>
        <taxon>Lipomycetales</taxon>
        <taxon>Lipomycetaceae</taxon>
        <taxon>Lipomyces</taxon>
    </lineage>
</organism>
<dbReference type="EMBL" id="MU970088">
    <property type="protein sequence ID" value="KAK9321881.1"/>
    <property type="molecule type" value="Genomic_DNA"/>
</dbReference>
<dbReference type="Proteomes" id="UP001489719">
    <property type="component" value="Unassembled WGS sequence"/>
</dbReference>
<evidence type="ECO:0000313" key="1">
    <source>
        <dbReference type="EMBL" id="KAK9321881.1"/>
    </source>
</evidence>
<proteinExistence type="predicted"/>
<comment type="caution">
    <text evidence="1">The sequence shown here is derived from an EMBL/GenBank/DDBJ whole genome shotgun (WGS) entry which is preliminary data.</text>
</comment>
<evidence type="ECO:0000313" key="2">
    <source>
        <dbReference type="Proteomes" id="UP001489719"/>
    </source>
</evidence>
<name>A0ACC3TLX8_9ASCO</name>
<sequence>MASNTMMSVSISQVEGSPGKVYYPLSYDILPIPQPTGNQVLIKVRAAALNHRDKFIRQHLYPGTAFHVTLGADCVGRVVALGAAVSDMSLLNKRVLIYPARGWVSSPAAPESSSFAVLGGTKFYTNGAFAEYVLVDSPDLLSTCPEHLDDVHAAAVPLAALTAYRAVVTKAEISAGKTLVVTGAGGGVAIFAIQIAKALGANVFVTAGNEQKLSFAVNTLGAEGGVLYKEDGWGKKLRRIIKDRVGGEIDAVVDGAGGDVVAQLVGGIKAGGKIVCYGMTTGPKVEVGMAAVLKNIDFRGSTMGSKREFDEVLQLIAKVKLQPVVAQVVNGLNNMEDAFRALMASERAGKIVLTINEESRANM</sequence>